<dbReference type="PANTHER" id="PTHR37013:SF3">
    <property type="entry name" value="INTEGRAL MEMBRANE PROTEIN (AFU_ORTHOLOGUE AFUA_1G05950)"/>
    <property type="match status" value="1"/>
</dbReference>
<protein>
    <recommendedName>
        <fullName evidence="3">DUF7703 domain-containing protein</fullName>
    </recommendedName>
</protein>
<feature type="transmembrane region" description="Helical" evidence="2">
    <location>
        <begin position="203"/>
        <end position="224"/>
    </location>
</feature>
<keyword evidence="2" id="KW-0812">Transmembrane</keyword>
<dbReference type="EMBL" id="ML977509">
    <property type="protein sequence ID" value="KAF2128002.1"/>
    <property type="molecule type" value="Genomic_DNA"/>
</dbReference>
<accession>A0A6A6A7P5</accession>
<feature type="region of interest" description="Disordered" evidence="1">
    <location>
        <begin position="324"/>
        <end position="365"/>
    </location>
</feature>
<evidence type="ECO:0000256" key="1">
    <source>
        <dbReference type="SAM" id="MobiDB-lite"/>
    </source>
</evidence>
<feature type="transmembrane region" description="Helical" evidence="2">
    <location>
        <begin position="120"/>
        <end position="143"/>
    </location>
</feature>
<feature type="transmembrane region" description="Helical" evidence="2">
    <location>
        <begin position="85"/>
        <end position="108"/>
    </location>
</feature>
<reference evidence="4" key="1">
    <citation type="journal article" date="2020" name="Stud. Mycol.">
        <title>101 Dothideomycetes genomes: a test case for predicting lifestyles and emergence of pathogens.</title>
        <authorList>
            <person name="Haridas S."/>
            <person name="Albert R."/>
            <person name="Binder M."/>
            <person name="Bloem J."/>
            <person name="Labutti K."/>
            <person name="Salamov A."/>
            <person name="Andreopoulos B."/>
            <person name="Baker S."/>
            <person name="Barry K."/>
            <person name="Bills G."/>
            <person name="Bluhm B."/>
            <person name="Cannon C."/>
            <person name="Castanera R."/>
            <person name="Culley D."/>
            <person name="Daum C."/>
            <person name="Ezra D."/>
            <person name="Gonzalez J."/>
            <person name="Henrissat B."/>
            <person name="Kuo A."/>
            <person name="Liang C."/>
            <person name="Lipzen A."/>
            <person name="Lutzoni F."/>
            <person name="Magnuson J."/>
            <person name="Mondo S."/>
            <person name="Nolan M."/>
            <person name="Ohm R."/>
            <person name="Pangilinan J."/>
            <person name="Park H.-J."/>
            <person name="Ramirez L."/>
            <person name="Alfaro M."/>
            <person name="Sun H."/>
            <person name="Tritt A."/>
            <person name="Yoshinaga Y."/>
            <person name="Zwiers L.-H."/>
            <person name="Turgeon B."/>
            <person name="Goodwin S."/>
            <person name="Spatafora J."/>
            <person name="Crous P."/>
            <person name="Grigoriev I."/>
        </authorList>
    </citation>
    <scope>NUCLEOTIDE SEQUENCE</scope>
    <source>
        <strain evidence="4">CBS 119687</strain>
    </source>
</reference>
<name>A0A6A6A7P5_9PLEO</name>
<gene>
    <name evidence="4" type="ORF">P153DRAFT_367913</name>
</gene>
<dbReference type="OrthoDB" id="405906at2759"/>
<feature type="transmembrane region" description="Helical" evidence="2">
    <location>
        <begin position="52"/>
        <end position="73"/>
    </location>
</feature>
<dbReference type="AlphaFoldDB" id="A0A6A6A7P5"/>
<dbReference type="PANTHER" id="PTHR37013">
    <property type="entry name" value="INTEGRAL MEMBRANE PROTEIN (AFU_ORTHOLOGUE AFUA_1G05950)-RELATED"/>
    <property type="match status" value="1"/>
</dbReference>
<keyword evidence="5" id="KW-1185">Reference proteome</keyword>
<proteinExistence type="predicted"/>
<evidence type="ECO:0000313" key="5">
    <source>
        <dbReference type="Proteomes" id="UP000799771"/>
    </source>
</evidence>
<sequence>MSITNETKTTEAGLRTSFPIAMLMSAFLAIAFYGVIELTLLIFLTFRRWRGLYFWSLVVATWGIAVNGVGYILKFFEVTTANYFSATLIIIGWICMVTGQSVVLYSRLHLVLYDYSKVRGVLILIIANVFICHIPVAVLVYGVNSSHPAPFVRPYEVYECVQLTIFALQEVFISGLYIYYTTKMLGPVYEANGKTRKSVKTHLIYINAILIVLDVILVSLQYAGLYEIQTCLKPAVYSIKLKLEFNILNQLLQLSKSQSQGSRTRSGCYGSTTLYSHKSIIDPTNNNENDIPSFTSFIHGNGISLVGIQGQSVMRTTEIIIEREEYPSRDNASQETDHQGTGIVNKSLEKVSPSSSQTQLAQAGF</sequence>
<dbReference type="InterPro" id="IPR056120">
    <property type="entry name" value="DUF7703"/>
</dbReference>
<evidence type="ECO:0000259" key="3">
    <source>
        <dbReference type="Pfam" id="PF24802"/>
    </source>
</evidence>
<dbReference type="GeneID" id="54408816"/>
<evidence type="ECO:0000256" key="2">
    <source>
        <dbReference type="SAM" id="Phobius"/>
    </source>
</evidence>
<dbReference type="Pfam" id="PF24802">
    <property type="entry name" value="DUF7703"/>
    <property type="match status" value="1"/>
</dbReference>
<feature type="transmembrane region" description="Helical" evidence="2">
    <location>
        <begin position="20"/>
        <end position="45"/>
    </location>
</feature>
<feature type="transmembrane region" description="Helical" evidence="2">
    <location>
        <begin position="163"/>
        <end position="182"/>
    </location>
</feature>
<feature type="compositionally biased region" description="Polar residues" evidence="1">
    <location>
        <begin position="352"/>
        <end position="365"/>
    </location>
</feature>
<keyword evidence="2" id="KW-1133">Transmembrane helix</keyword>
<keyword evidence="2" id="KW-0472">Membrane</keyword>
<dbReference type="Proteomes" id="UP000799771">
    <property type="component" value="Unassembled WGS sequence"/>
</dbReference>
<feature type="domain" description="DUF7703" evidence="3">
    <location>
        <begin position="19"/>
        <end position="258"/>
    </location>
</feature>
<organism evidence="4 5">
    <name type="scientific">Dothidotthia symphoricarpi CBS 119687</name>
    <dbReference type="NCBI Taxonomy" id="1392245"/>
    <lineage>
        <taxon>Eukaryota</taxon>
        <taxon>Fungi</taxon>
        <taxon>Dikarya</taxon>
        <taxon>Ascomycota</taxon>
        <taxon>Pezizomycotina</taxon>
        <taxon>Dothideomycetes</taxon>
        <taxon>Pleosporomycetidae</taxon>
        <taxon>Pleosporales</taxon>
        <taxon>Dothidotthiaceae</taxon>
        <taxon>Dothidotthia</taxon>
    </lineage>
</organism>
<dbReference type="RefSeq" id="XP_033522391.1">
    <property type="nucleotide sequence ID" value="XM_033668384.1"/>
</dbReference>
<evidence type="ECO:0000313" key="4">
    <source>
        <dbReference type="EMBL" id="KAF2128002.1"/>
    </source>
</evidence>